<accession>A0A7E4VZR2</accession>
<keyword evidence="1" id="KW-1185">Reference proteome</keyword>
<protein>
    <submittedName>
        <fullName evidence="2">EKC/KEOPS complex subunit cgi121</fullName>
    </submittedName>
</protein>
<dbReference type="WBParaSite" id="Pan_g4368.t1">
    <property type="protein sequence ID" value="Pan_g4368.t1"/>
    <property type="gene ID" value="Pan_g4368"/>
</dbReference>
<dbReference type="Proteomes" id="UP000492821">
    <property type="component" value="Unassembled WGS sequence"/>
</dbReference>
<evidence type="ECO:0000313" key="2">
    <source>
        <dbReference type="WBParaSite" id="Pan_g4368.t1"/>
    </source>
</evidence>
<reference evidence="2" key="2">
    <citation type="submission" date="2020-10" db="UniProtKB">
        <authorList>
            <consortium name="WormBaseParasite"/>
        </authorList>
    </citation>
    <scope>IDENTIFICATION</scope>
</reference>
<proteinExistence type="predicted"/>
<dbReference type="AlphaFoldDB" id="A0A7E4VZR2"/>
<name>A0A7E4VZR2_PANRE</name>
<reference evidence="1" key="1">
    <citation type="journal article" date="2013" name="Genetics">
        <title>The draft genome and transcriptome of Panagrellus redivivus are shaped by the harsh demands of a free-living lifestyle.</title>
        <authorList>
            <person name="Srinivasan J."/>
            <person name="Dillman A.R."/>
            <person name="Macchietto M.G."/>
            <person name="Heikkinen L."/>
            <person name="Lakso M."/>
            <person name="Fracchia K.M."/>
            <person name="Antoshechkin I."/>
            <person name="Mortazavi A."/>
            <person name="Wong G."/>
            <person name="Sternberg P.W."/>
        </authorList>
    </citation>
    <scope>NUCLEOTIDE SEQUENCE [LARGE SCALE GENOMIC DNA]</scope>
    <source>
        <strain evidence="1">MT8872</strain>
    </source>
</reference>
<sequence>MTSTACLLVTLPQGADVTKVLTFLNTSNFNDFAVTSQPLNILINLAFGGAARADTDVIAVGTGPTCVIARVTGDLQQLYKQLIDNGFPQFLIASRPFHELVSVIFAAPVQQSG</sequence>
<evidence type="ECO:0000313" key="1">
    <source>
        <dbReference type="Proteomes" id="UP000492821"/>
    </source>
</evidence>
<organism evidence="1 2">
    <name type="scientific">Panagrellus redivivus</name>
    <name type="common">Microworm</name>
    <dbReference type="NCBI Taxonomy" id="6233"/>
    <lineage>
        <taxon>Eukaryota</taxon>
        <taxon>Metazoa</taxon>
        <taxon>Ecdysozoa</taxon>
        <taxon>Nematoda</taxon>
        <taxon>Chromadorea</taxon>
        <taxon>Rhabditida</taxon>
        <taxon>Tylenchina</taxon>
        <taxon>Panagrolaimomorpha</taxon>
        <taxon>Panagrolaimoidea</taxon>
        <taxon>Panagrolaimidae</taxon>
        <taxon>Panagrellus</taxon>
    </lineage>
</organism>